<evidence type="ECO:0000313" key="3">
    <source>
        <dbReference type="Proteomes" id="UP001610334"/>
    </source>
</evidence>
<name>A0ABR4HH08_9EURO</name>
<feature type="compositionally biased region" description="Polar residues" evidence="1">
    <location>
        <begin position="33"/>
        <end position="42"/>
    </location>
</feature>
<organism evidence="2 3">
    <name type="scientific">Aspergillus granulosus</name>
    <dbReference type="NCBI Taxonomy" id="176169"/>
    <lineage>
        <taxon>Eukaryota</taxon>
        <taxon>Fungi</taxon>
        <taxon>Dikarya</taxon>
        <taxon>Ascomycota</taxon>
        <taxon>Pezizomycotina</taxon>
        <taxon>Eurotiomycetes</taxon>
        <taxon>Eurotiomycetidae</taxon>
        <taxon>Eurotiales</taxon>
        <taxon>Aspergillaceae</taxon>
        <taxon>Aspergillus</taxon>
        <taxon>Aspergillus subgen. Nidulantes</taxon>
    </lineage>
</organism>
<dbReference type="Proteomes" id="UP001610334">
    <property type="component" value="Unassembled WGS sequence"/>
</dbReference>
<gene>
    <name evidence="2" type="ORF">BJX63DRAFT_442427</name>
</gene>
<feature type="compositionally biased region" description="Basic and acidic residues" evidence="1">
    <location>
        <begin position="272"/>
        <end position="282"/>
    </location>
</feature>
<feature type="region of interest" description="Disordered" evidence="1">
    <location>
        <begin position="1"/>
        <end position="42"/>
    </location>
</feature>
<evidence type="ECO:0000256" key="1">
    <source>
        <dbReference type="SAM" id="MobiDB-lite"/>
    </source>
</evidence>
<proteinExistence type="predicted"/>
<feature type="region of interest" description="Disordered" evidence="1">
    <location>
        <begin position="178"/>
        <end position="214"/>
    </location>
</feature>
<accession>A0ABR4HH08</accession>
<evidence type="ECO:0000313" key="2">
    <source>
        <dbReference type="EMBL" id="KAL2814590.1"/>
    </source>
</evidence>
<feature type="compositionally biased region" description="Polar residues" evidence="1">
    <location>
        <begin position="12"/>
        <end position="21"/>
    </location>
</feature>
<keyword evidence="3" id="KW-1185">Reference proteome</keyword>
<protein>
    <recommendedName>
        <fullName evidence="4">Clr5 domain-containing protein</fullName>
    </recommendedName>
</protein>
<dbReference type="EMBL" id="JBFXLT010000032">
    <property type="protein sequence ID" value="KAL2814590.1"/>
    <property type="molecule type" value="Genomic_DNA"/>
</dbReference>
<evidence type="ECO:0008006" key="4">
    <source>
        <dbReference type="Google" id="ProtNLM"/>
    </source>
</evidence>
<reference evidence="2 3" key="1">
    <citation type="submission" date="2024-07" db="EMBL/GenBank/DDBJ databases">
        <title>Section-level genome sequencing and comparative genomics of Aspergillus sections Usti and Cavernicolus.</title>
        <authorList>
            <consortium name="Lawrence Berkeley National Laboratory"/>
            <person name="Nybo J.L."/>
            <person name="Vesth T.C."/>
            <person name="Theobald S."/>
            <person name="Frisvad J.C."/>
            <person name="Larsen T.O."/>
            <person name="Kjaerboelling I."/>
            <person name="Rothschild-Mancinelli K."/>
            <person name="Lyhne E.K."/>
            <person name="Kogle M.E."/>
            <person name="Barry K."/>
            <person name="Clum A."/>
            <person name="Na H."/>
            <person name="Ledsgaard L."/>
            <person name="Lin J."/>
            <person name="Lipzen A."/>
            <person name="Kuo A."/>
            <person name="Riley R."/>
            <person name="Mondo S."/>
            <person name="Labutti K."/>
            <person name="Haridas S."/>
            <person name="Pangalinan J."/>
            <person name="Salamov A.A."/>
            <person name="Simmons B.A."/>
            <person name="Magnuson J.K."/>
            <person name="Chen J."/>
            <person name="Drula E."/>
            <person name="Henrissat B."/>
            <person name="Wiebenga A."/>
            <person name="Lubbers R.J."/>
            <person name="Gomes A.C."/>
            <person name="Makela M.R."/>
            <person name="Stajich J."/>
            <person name="Grigoriev I.V."/>
            <person name="Mortensen U.H."/>
            <person name="De Vries R.P."/>
            <person name="Baker S.E."/>
            <person name="Andersen M.R."/>
        </authorList>
    </citation>
    <scope>NUCLEOTIDE SEQUENCE [LARGE SCALE GENOMIC DNA]</scope>
    <source>
        <strain evidence="2 3">CBS 588.65</strain>
    </source>
</reference>
<comment type="caution">
    <text evidence="2">The sequence shown here is derived from an EMBL/GenBank/DDBJ whole genome shotgun (WGS) entry which is preliminary data.</text>
</comment>
<sequence>MSTLKDHWRVAKSSSNKTRTSIYRKPVPRQDSPHANNANNRTLYHPAQNDWTWENMPDIIYQLKPEGKSNRNEEPPYLSYRIHGRRVRDLPVLPDNISSTVEEFRVEAWMRLDRRIRLKDITDRIHPDFRLRENALQQRGVRFRQAFGLLAWDSGNKRSLDLEAKLLRKMELLGLDPNSNSTRGITPGLIDPKAGEAGGRVPVPAGWGPNKSPRCKKIQHIEAELLNEPMPKFNPSEPGSGVSKEPTPDPDPSGETHSFEEPHKPVVQSEYASEHTSYDGDKTHLNGDFSVIQGIIAEDTLPTSVRMADLDLPMGATLPDLDGQAPIWSSGSALSPHGFCSSTCFNNAPQQSGELLKSIQPSIRVQNKPQTPTTDLFQLINPAKLYMMPEPVAKNDFDCIVDEFYTGEPV</sequence>
<feature type="region of interest" description="Disordered" evidence="1">
    <location>
        <begin position="226"/>
        <end position="282"/>
    </location>
</feature>